<name>A0A328HED6_ARTGO</name>
<dbReference type="Proteomes" id="UP000249166">
    <property type="component" value="Unassembled WGS sequence"/>
</dbReference>
<protein>
    <submittedName>
        <fullName evidence="2">Cation transport regulator ChaB</fullName>
    </submittedName>
</protein>
<feature type="region of interest" description="Disordered" evidence="1">
    <location>
        <begin position="60"/>
        <end position="102"/>
    </location>
</feature>
<reference evidence="2 3" key="1">
    <citation type="submission" date="2018-04" db="EMBL/GenBank/DDBJ databases">
        <title>Bacteria isolated from cave deposits of Manipur.</title>
        <authorList>
            <person name="Sahoo D."/>
            <person name="Sarangthem I."/>
            <person name="Nandeibam J."/>
        </authorList>
    </citation>
    <scope>NUCLEOTIDE SEQUENCE [LARGE SCALE GENOMIC DNA]</scope>
    <source>
        <strain evidence="3">mrc11</strain>
    </source>
</reference>
<evidence type="ECO:0000313" key="3">
    <source>
        <dbReference type="Proteomes" id="UP000249166"/>
    </source>
</evidence>
<feature type="compositionally biased region" description="Basic and acidic residues" evidence="1">
    <location>
        <begin position="60"/>
        <end position="82"/>
    </location>
</feature>
<organism evidence="2 3">
    <name type="scientific">Arthrobacter globiformis</name>
    <dbReference type="NCBI Taxonomy" id="1665"/>
    <lineage>
        <taxon>Bacteria</taxon>
        <taxon>Bacillati</taxon>
        <taxon>Actinomycetota</taxon>
        <taxon>Actinomycetes</taxon>
        <taxon>Micrococcales</taxon>
        <taxon>Micrococcaceae</taxon>
        <taxon>Arthrobacter</taxon>
    </lineage>
</organism>
<dbReference type="InterPro" id="IPR037205">
    <property type="entry name" value="ChaB_sf"/>
</dbReference>
<feature type="region of interest" description="Disordered" evidence="1">
    <location>
        <begin position="1"/>
        <end position="27"/>
    </location>
</feature>
<dbReference type="InterPro" id="IPR009317">
    <property type="entry name" value="ChaB"/>
</dbReference>
<gene>
    <name evidence="2" type="ORF">DBZ45_18795</name>
</gene>
<accession>A0A328HED6</accession>
<evidence type="ECO:0000256" key="1">
    <source>
        <dbReference type="SAM" id="MobiDB-lite"/>
    </source>
</evidence>
<evidence type="ECO:0000313" key="2">
    <source>
        <dbReference type="EMBL" id="RAM35680.1"/>
    </source>
</evidence>
<dbReference type="EMBL" id="QLNP01000099">
    <property type="protein sequence ID" value="RAM35680.1"/>
    <property type="molecule type" value="Genomic_DNA"/>
</dbReference>
<dbReference type="OrthoDB" id="3731224at2"/>
<proteinExistence type="predicted"/>
<sequence length="141" mass="15601">MPKTGKNDHARKEELPSTLQRSEQKAQDTFAKTYDSALESYDNDESRAARTAFASLKHSYEKVGDHWEPKEKRGPSDQHAAEGLDSSAPTAGGVDANASKDHLYKRARELDIAGRSKMDKDELVEAIRKANDAATRKARGD</sequence>
<dbReference type="SUPFAM" id="SSF140376">
    <property type="entry name" value="ChaB-like"/>
    <property type="match status" value="1"/>
</dbReference>
<dbReference type="RefSeq" id="WP_111905361.1">
    <property type="nucleotide sequence ID" value="NZ_QLNP01000099.1"/>
</dbReference>
<dbReference type="AlphaFoldDB" id="A0A328HED6"/>
<feature type="compositionally biased region" description="Basic and acidic residues" evidence="1">
    <location>
        <begin position="1"/>
        <end position="15"/>
    </location>
</feature>
<dbReference type="Pfam" id="PF06150">
    <property type="entry name" value="ChaB"/>
    <property type="match status" value="1"/>
</dbReference>
<comment type="caution">
    <text evidence="2">The sequence shown here is derived from an EMBL/GenBank/DDBJ whole genome shotgun (WGS) entry which is preliminary data.</text>
</comment>
<dbReference type="Gene3D" id="1.10.1740.70">
    <property type="entry name" value="ChaB"/>
    <property type="match status" value="1"/>
</dbReference>